<dbReference type="RefSeq" id="WP_120245033.1">
    <property type="nucleotide sequence ID" value="NZ_RAPO01000002.1"/>
</dbReference>
<evidence type="ECO:0000313" key="1">
    <source>
        <dbReference type="EMBL" id="RKD95800.1"/>
    </source>
</evidence>
<dbReference type="GO" id="GO:0015035">
    <property type="term" value="F:protein-disulfide reductase activity"/>
    <property type="evidence" value="ECO:0007669"/>
    <property type="project" value="InterPro"/>
</dbReference>
<dbReference type="InterPro" id="IPR007263">
    <property type="entry name" value="DCC1-like"/>
</dbReference>
<protein>
    <submittedName>
        <fullName evidence="1">Putative DCC family thiol-disulfide oxidoreductase YuxK</fullName>
    </submittedName>
</protein>
<organism evidence="1 2">
    <name type="scientific">Halopiger aswanensis</name>
    <dbReference type="NCBI Taxonomy" id="148449"/>
    <lineage>
        <taxon>Archaea</taxon>
        <taxon>Methanobacteriati</taxon>
        <taxon>Methanobacteriota</taxon>
        <taxon>Stenosarchaea group</taxon>
        <taxon>Halobacteria</taxon>
        <taxon>Halobacteriales</taxon>
        <taxon>Natrialbaceae</taxon>
        <taxon>Halopiger</taxon>
    </lineage>
</organism>
<reference evidence="1 2" key="1">
    <citation type="submission" date="2018-09" db="EMBL/GenBank/DDBJ databases">
        <title>Genomic Encyclopedia of Archaeal and Bacterial Type Strains, Phase II (KMG-II): from individual species to whole genera.</title>
        <authorList>
            <person name="Goeker M."/>
        </authorList>
    </citation>
    <scope>NUCLEOTIDE SEQUENCE [LARGE SCALE GENOMIC DNA]</scope>
    <source>
        <strain evidence="1 2">DSM 13151</strain>
    </source>
</reference>
<gene>
    <name evidence="1" type="ORF">ATJ93_2663</name>
</gene>
<proteinExistence type="predicted"/>
<dbReference type="OrthoDB" id="195634at2157"/>
<keyword evidence="2" id="KW-1185">Reference proteome</keyword>
<name>A0A419WJY9_9EURY</name>
<dbReference type="Proteomes" id="UP000283805">
    <property type="component" value="Unassembled WGS sequence"/>
</dbReference>
<evidence type="ECO:0000313" key="2">
    <source>
        <dbReference type="Proteomes" id="UP000283805"/>
    </source>
</evidence>
<dbReference type="Pfam" id="PF04134">
    <property type="entry name" value="DCC1-like"/>
    <property type="match status" value="1"/>
</dbReference>
<dbReference type="EMBL" id="RAPO01000002">
    <property type="protein sequence ID" value="RKD95800.1"/>
    <property type="molecule type" value="Genomic_DNA"/>
</dbReference>
<accession>A0A419WJY9</accession>
<sequence>MAESDAEATLVYDDDCGFCTWWAEYFDDRTNDIRIVGFSDLTPELREQLPEHYEACSHLVTDEGVYSCGASIEETLARVEGGGVRDVIDFVRNFEDYGRLRETGYRWVADNRDLWGRLVSKTPPARRESESESNDER</sequence>
<comment type="caution">
    <text evidence="1">The sequence shown here is derived from an EMBL/GenBank/DDBJ whole genome shotgun (WGS) entry which is preliminary data.</text>
</comment>
<dbReference type="AlphaFoldDB" id="A0A419WJY9"/>